<feature type="transmembrane region" description="Helical" evidence="8">
    <location>
        <begin position="129"/>
        <end position="146"/>
    </location>
</feature>
<dbReference type="GO" id="GO:0005886">
    <property type="term" value="C:plasma membrane"/>
    <property type="evidence" value="ECO:0007669"/>
    <property type="project" value="UniProtKB-SubCell"/>
</dbReference>
<feature type="domain" description="Glycosyltransferase RgtA/B/C/D-like" evidence="9">
    <location>
        <begin position="159"/>
        <end position="298"/>
    </location>
</feature>
<evidence type="ECO:0000313" key="11">
    <source>
        <dbReference type="Proteomes" id="UP000228508"/>
    </source>
</evidence>
<feature type="transmembrane region" description="Helical" evidence="8">
    <location>
        <begin position="158"/>
        <end position="176"/>
    </location>
</feature>
<protein>
    <recommendedName>
        <fullName evidence="9">Glycosyltransferase RgtA/B/C/D-like domain-containing protein</fullName>
    </recommendedName>
</protein>
<dbReference type="InterPro" id="IPR050297">
    <property type="entry name" value="LipidA_mod_glycosyltrf_83"/>
</dbReference>
<evidence type="ECO:0000256" key="4">
    <source>
        <dbReference type="ARBA" id="ARBA00022679"/>
    </source>
</evidence>
<feature type="transmembrane region" description="Helical" evidence="8">
    <location>
        <begin position="7"/>
        <end position="29"/>
    </location>
</feature>
<dbReference type="InterPro" id="IPR038731">
    <property type="entry name" value="RgtA/B/C-like"/>
</dbReference>
<evidence type="ECO:0000256" key="6">
    <source>
        <dbReference type="ARBA" id="ARBA00022989"/>
    </source>
</evidence>
<dbReference type="GO" id="GO:0009103">
    <property type="term" value="P:lipopolysaccharide biosynthetic process"/>
    <property type="evidence" value="ECO:0007669"/>
    <property type="project" value="UniProtKB-ARBA"/>
</dbReference>
<gene>
    <name evidence="10" type="ORF">COV26_02025</name>
</gene>
<evidence type="ECO:0000313" key="10">
    <source>
        <dbReference type="EMBL" id="PIR72800.1"/>
    </source>
</evidence>
<evidence type="ECO:0000256" key="8">
    <source>
        <dbReference type="SAM" id="Phobius"/>
    </source>
</evidence>
<feature type="transmembrane region" description="Helical" evidence="8">
    <location>
        <begin position="235"/>
        <end position="268"/>
    </location>
</feature>
<accession>A0A2H0TKX4</accession>
<keyword evidence="2" id="KW-1003">Cell membrane</keyword>
<feature type="transmembrane region" description="Helical" evidence="8">
    <location>
        <begin position="412"/>
        <end position="431"/>
    </location>
</feature>
<dbReference type="Proteomes" id="UP000228508">
    <property type="component" value="Unassembled WGS sequence"/>
</dbReference>
<evidence type="ECO:0000256" key="2">
    <source>
        <dbReference type="ARBA" id="ARBA00022475"/>
    </source>
</evidence>
<dbReference type="GO" id="GO:0016763">
    <property type="term" value="F:pentosyltransferase activity"/>
    <property type="evidence" value="ECO:0007669"/>
    <property type="project" value="TreeGrafter"/>
</dbReference>
<name>A0A2H0TKX4_9BACT</name>
<feature type="transmembrane region" description="Helical" evidence="8">
    <location>
        <begin position="182"/>
        <end position="201"/>
    </location>
</feature>
<dbReference type="AlphaFoldDB" id="A0A2H0TKX4"/>
<sequence length="714" mass="81460">MDIRKTLLVLVVPVLFIIIGIATLFRYGVNWDEPFHFMRGQVYLHFLLTGEKDYSSLPPYPMISRDCFDDSKPKCDSPGGPADRENYWGGNLTYEDAVKPLYPQNSSIWRSYYQHDTYTFDEIIKMENGHPAVGDIAAAFFNFVFYQKLHILGDIESYHFFEVFTAFLIVLGVSIITYREFGVFPAIVSSFSLAAYPLFFSESHFNIKDPPEAAFFGLTIIFFYLGIIKNKWPYLIISSIIAAFALGTKFNALFIAPILALWLLFYLLTLVSKNRKIINKKNIRKITSLVISLILYPFITALAFYILWPYLWGSPVNNFLTIVNYYKQIGLGTPPELAGFVIDGWNTYPIIWIIYTTPLPILFLSILGMLASIFLVLFRKKHFVFLVLIWFLLPILRVSAPNFSIYGGVRQIMEFVPALAILSGVGAYVLIEKLKYKKISILLITASLLFVFYEVIKVHPNQNVYFNQLVGGLSGAKTKAIPYWGNSYGNAYQQGIDWLNKNAEPNAKLGLPISTMGNIPRIKLRSDIDFSNSYWSGPDKKGEYEIELDFDWSPKTWYSFAYYDTYLNPVFVAEVDGVPLLKIWKNDIEHTKEGFGSETVFPVRIASKDKDSIKIDIGREIYLTRLTVDHAKDGCAKQKSGYIAISEDDETWAREPEPIDYPQVPPAAVGIDDDTFVFLFAAKKARYILLDTMMQNSCTLKSSHIKVMGLERLP</sequence>
<proteinExistence type="predicted"/>
<dbReference type="PANTHER" id="PTHR33908">
    <property type="entry name" value="MANNOSYLTRANSFERASE YKCB-RELATED"/>
    <property type="match status" value="1"/>
</dbReference>
<keyword evidence="3" id="KW-0328">Glycosyltransferase</keyword>
<evidence type="ECO:0000256" key="5">
    <source>
        <dbReference type="ARBA" id="ARBA00022692"/>
    </source>
</evidence>
<feature type="transmembrane region" description="Helical" evidence="8">
    <location>
        <begin position="289"/>
        <end position="311"/>
    </location>
</feature>
<keyword evidence="4" id="KW-0808">Transferase</keyword>
<comment type="caution">
    <text evidence="10">The sequence shown here is derived from an EMBL/GenBank/DDBJ whole genome shotgun (WGS) entry which is preliminary data.</text>
</comment>
<dbReference type="PANTHER" id="PTHR33908:SF11">
    <property type="entry name" value="MEMBRANE PROTEIN"/>
    <property type="match status" value="1"/>
</dbReference>
<feature type="transmembrane region" description="Helical" evidence="8">
    <location>
        <begin position="350"/>
        <end position="376"/>
    </location>
</feature>
<keyword evidence="5 8" id="KW-0812">Transmembrane</keyword>
<feature type="transmembrane region" description="Helical" evidence="8">
    <location>
        <begin position="383"/>
        <end position="400"/>
    </location>
</feature>
<feature type="transmembrane region" description="Helical" evidence="8">
    <location>
        <begin position="438"/>
        <end position="456"/>
    </location>
</feature>
<dbReference type="Pfam" id="PF13231">
    <property type="entry name" value="PMT_2"/>
    <property type="match status" value="1"/>
</dbReference>
<dbReference type="EMBL" id="PFCH01000035">
    <property type="protein sequence ID" value="PIR72800.1"/>
    <property type="molecule type" value="Genomic_DNA"/>
</dbReference>
<organism evidence="10 11">
    <name type="scientific">Candidatus Nealsonbacteria bacterium CG10_big_fil_rev_8_21_14_0_10_36_23</name>
    <dbReference type="NCBI Taxonomy" id="1974709"/>
    <lineage>
        <taxon>Bacteria</taxon>
        <taxon>Candidatus Nealsoniibacteriota</taxon>
    </lineage>
</organism>
<evidence type="ECO:0000256" key="7">
    <source>
        <dbReference type="ARBA" id="ARBA00023136"/>
    </source>
</evidence>
<evidence type="ECO:0000256" key="3">
    <source>
        <dbReference type="ARBA" id="ARBA00022676"/>
    </source>
</evidence>
<feature type="transmembrane region" description="Helical" evidence="8">
    <location>
        <begin position="213"/>
        <end position="229"/>
    </location>
</feature>
<keyword evidence="6 8" id="KW-1133">Transmembrane helix</keyword>
<comment type="subcellular location">
    <subcellularLocation>
        <location evidence="1">Cell membrane</location>
        <topology evidence="1">Multi-pass membrane protein</topology>
    </subcellularLocation>
</comment>
<keyword evidence="7 8" id="KW-0472">Membrane</keyword>
<reference evidence="11" key="1">
    <citation type="submission" date="2017-09" db="EMBL/GenBank/DDBJ databases">
        <title>Depth-based differentiation of microbial function through sediment-hosted aquifers and enrichment of novel symbionts in the deep terrestrial subsurface.</title>
        <authorList>
            <person name="Probst A.J."/>
            <person name="Ladd B."/>
            <person name="Jarett J.K."/>
            <person name="Geller-Mcgrath D.E."/>
            <person name="Sieber C.M.K."/>
            <person name="Emerson J.B."/>
            <person name="Anantharaman K."/>
            <person name="Thomas B.C."/>
            <person name="Malmstrom R."/>
            <person name="Stieglmeier M."/>
            <person name="Klingl A."/>
            <person name="Woyke T."/>
            <person name="Ryan C.M."/>
            <person name="Banfield J.F."/>
        </authorList>
    </citation>
    <scope>NUCLEOTIDE SEQUENCE [LARGE SCALE GENOMIC DNA]</scope>
</reference>
<evidence type="ECO:0000256" key="1">
    <source>
        <dbReference type="ARBA" id="ARBA00004651"/>
    </source>
</evidence>
<evidence type="ECO:0000259" key="9">
    <source>
        <dbReference type="Pfam" id="PF13231"/>
    </source>
</evidence>